<evidence type="ECO:0000313" key="1">
    <source>
        <dbReference type="EMBL" id="OAD20114.1"/>
    </source>
</evidence>
<proteinExistence type="predicted"/>
<accession>A0A176RWJ8</accession>
<evidence type="ECO:0000313" key="2">
    <source>
        <dbReference type="Proteomes" id="UP000076962"/>
    </source>
</evidence>
<name>A0A176RWJ8_9GAMM</name>
<gene>
    <name evidence="1" type="ORF">THIOM_004202</name>
</gene>
<organism evidence="1 2">
    <name type="scientific">Candidatus Thiomargarita nelsonii</name>
    <dbReference type="NCBI Taxonomy" id="1003181"/>
    <lineage>
        <taxon>Bacteria</taxon>
        <taxon>Pseudomonadati</taxon>
        <taxon>Pseudomonadota</taxon>
        <taxon>Gammaproteobacteria</taxon>
        <taxon>Thiotrichales</taxon>
        <taxon>Thiotrichaceae</taxon>
        <taxon>Thiomargarita</taxon>
    </lineage>
</organism>
<dbReference type="AlphaFoldDB" id="A0A176RWJ8"/>
<sequence>MDEICISCRALGRGLENLMINETLRAITNQSISKMAIAFSEGSRNKPAKDWLKTFSNQTPTHNKFVYIDWKNCSNEKLPVTISWE</sequence>
<keyword evidence="2" id="KW-1185">Reference proteome</keyword>
<protein>
    <submittedName>
        <fullName evidence="1">Uncharacterized protein</fullName>
    </submittedName>
</protein>
<dbReference type="EMBL" id="LUTY01002545">
    <property type="protein sequence ID" value="OAD20114.1"/>
    <property type="molecule type" value="Genomic_DNA"/>
</dbReference>
<reference evidence="1 2" key="1">
    <citation type="submission" date="2016-05" db="EMBL/GenBank/DDBJ databases">
        <title>Single-cell genome of chain-forming Candidatus Thiomargarita nelsonii and comparison to other large sulfur-oxidizing bacteria.</title>
        <authorList>
            <person name="Winkel M."/>
            <person name="Salman V."/>
            <person name="Woyke T."/>
            <person name="Schulz-Vogt H."/>
            <person name="Richter M."/>
            <person name="Flood B."/>
            <person name="Bailey J."/>
            <person name="Amann R."/>
            <person name="Mussmann M."/>
        </authorList>
    </citation>
    <scope>NUCLEOTIDE SEQUENCE [LARGE SCALE GENOMIC DNA]</scope>
    <source>
        <strain evidence="1 2">THI036</strain>
    </source>
</reference>
<comment type="caution">
    <text evidence="1">The sequence shown here is derived from an EMBL/GenBank/DDBJ whole genome shotgun (WGS) entry which is preliminary data.</text>
</comment>
<dbReference type="Proteomes" id="UP000076962">
    <property type="component" value="Unassembled WGS sequence"/>
</dbReference>